<proteinExistence type="predicted"/>
<dbReference type="PANTHER" id="PTHR24125">
    <property type="entry name" value="ANKYRIN REPEAT AND DEATH DOMAIN-CONTAINING PROTEIN"/>
    <property type="match status" value="1"/>
</dbReference>
<feature type="repeat" description="ANK" evidence="1">
    <location>
        <begin position="329"/>
        <end position="361"/>
    </location>
</feature>
<name>G3EI64_9POXV</name>
<dbReference type="SMART" id="SM00248">
    <property type="entry name" value="ANK"/>
    <property type="match status" value="6"/>
</dbReference>
<keyword evidence="3" id="KW-1185">Reference proteome</keyword>
<dbReference type="GeneID" id="11107307"/>
<keyword evidence="1" id="KW-0040">ANK repeat</keyword>
<dbReference type="KEGG" id="vg:11107307"/>
<dbReference type="Pfam" id="PF12796">
    <property type="entry name" value="Ank_2"/>
    <property type="match status" value="1"/>
</dbReference>
<reference evidence="2 3" key="1">
    <citation type="journal article" date="2011" name="J. Virol.">
        <title>The genome of yoka poxvirus.</title>
        <authorList>
            <person name="Zhao G."/>
            <person name="Droit L."/>
            <person name="Tesh R.B."/>
            <person name="Popov V.L."/>
            <person name="Little N.S."/>
            <person name="Upton C."/>
            <person name="Virgin H.W."/>
            <person name="Wang D."/>
        </authorList>
    </citation>
    <scope>NUCLEOTIDE SEQUENCE [LARGE SCALE GENOMIC DNA]</scope>
    <source>
        <strain evidence="2">DakArB 4268</strain>
    </source>
</reference>
<evidence type="ECO:0000313" key="3">
    <source>
        <dbReference type="Proteomes" id="UP000164653"/>
    </source>
</evidence>
<dbReference type="InterPro" id="IPR036770">
    <property type="entry name" value="Ankyrin_rpt-contain_sf"/>
</dbReference>
<dbReference type="PROSITE" id="PS50088">
    <property type="entry name" value="ANK_REPEAT"/>
    <property type="match status" value="1"/>
</dbReference>
<gene>
    <name evidence="2" type="ORF">YKV172</name>
</gene>
<dbReference type="InterPro" id="IPR002110">
    <property type="entry name" value="Ankyrin_rpt"/>
</dbReference>
<sequence>MEMYINYIFSYIKSENINIQYLENMIDENFINVVKDDLNILETYATTRNPDPNVFKMLLDKKIPICSNVSYGKFMYYDDYMVNDYIIIDDFDDLYGKTVLYYYITTRHLYDSEISLDVIKVLKNNSYMIENYSYDGKTVVQYYVKEDIVKRDIFNELFNITGKYNNSVNILYDYLTTHIHNIDTYILEKILEKSNNYNILFFLYNLDLKYNRDVLLIILSYFDKQYVLTNYIRNTYDVRIDIIECIIESGGVLHRFKSINDYLYNVYNKKSDKFINYVFKNGISNDEDDNKISMCKLLCINENVMDEERLVNLFSSCINHVDVNEKDSYGNTLLYYAIKFSRVKIVKILLDNNADVNLQLKDKRTCLDIAISRTWLGEKDYRYKNTIDILEMILKELPNVNKTKNTLIYNIYTSDRVIKLCIKYYMLVDKNYVMNNIHMFEEYKNKCVKEIDQLMKPIYMKKNLFDLVYKNKNICIHELLKYAKNPRFIANYEIYTEANDIVRNVIEKNEQIYKTIEEISVDNNYMSLLPFDLQYMILSYTIK</sequence>
<dbReference type="InterPro" id="IPR052457">
    <property type="entry name" value="Ankyrin-DD_containing_protein"/>
</dbReference>
<dbReference type="PANTHER" id="PTHR24125:SF5">
    <property type="entry name" value="ANKYRIN REPEAT PROTEIN"/>
    <property type="match status" value="1"/>
</dbReference>
<dbReference type="SUPFAM" id="SSF48403">
    <property type="entry name" value="Ankyrin repeat"/>
    <property type="match status" value="1"/>
</dbReference>
<protein>
    <submittedName>
        <fullName evidence="2">Truncated ankyrin-like protein</fullName>
    </submittedName>
</protein>
<organism evidence="2 3">
    <name type="scientific">Yokapox virus</name>
    <dbReference type="NCBI Taxonomy" id="1076255"/>
    <lineage>
        <taxon>Viruses</taxon>
        <taxon>Varidnaviria</taxon>
        <taxon>Bamfordvirae</taxon>
        <taxon>Nucleocytoviricota</taxon>
        <taxon>Pokkesviricetes</taxon>
        <taxon>Chitovirales</taxon>
        <taxon>Poxviridae</taxon>
        <taxon>Chordopoxvirinae</taxon>
        <taxon>Centapoxvirus</taxon>
        <taxon>Centapoxvirus yokapox</taxon>
    </lineage>
</organism>
<dbReference type="PROSITE" id="PS50297">
    <property type="entry name" value="ANK_REP_REGION"/>
    <property type="match status" value="1"/>
</dbReference>
<dbReference type="RefSeq" id="YP_004821525.1">
    <property type="nucleotide sequence ID" value="NC_015960.1"/>
</dbReference>
<dbReference type="Gene3D" id="1.25.40.20">
    <property type="entry name" value="Ankyrin repeat-containing domain"/>
    <property type="match status" value="1"/>
</dbReference>
<dbReference type="EMBL" id="HQ849551">
    <property type="protein sequence ID" value="AEN03761.1"/>
    <property type="molecule type" value="Genomic_DNA"/>
</dbReference>
<accession>G3EI64</accession>
<dbReference type="OrthoDB" id="4318at10239"/>
<dbReference type="Proteomes" id="UP000164653">
    <property type="component" value="Segment"/>
</dbReference>
<evidence type="ECO:0000256" key="1">
    <source>
        <dbReference type="PROSITE-ProRule" id="PRU00023"/>
    </source>
</evidence>
<evidence type="ECO:0000313" key="2">
    <source>
        <dbReference type="EMBL" id="AEN03761.1"/>
    </source>
</evidence>